<dbReference type="PROSITE" id="PS50931">
    <property type="entry name" value="HTH_LYSR"/>
    <property type="match status" value="1"/>
</dbReference>
<dbReference type="PANTHER" id="PTHR30537">
    <property type="entry name" value="HTH-TYPE TRANSCRIPTIONAL REGULATOR"/>
    <property type="match status" value="1"/>
</dbReference>
<dbReference type="EMBL" id="FORY01000003">
    <property type="protein sequence ID" value="SFJ23332.1"/>
    <property type="molecule type" value="Genomic_DNA"/>
</dbReference>
<dbReference type="InterPro" id="IPR036390">
    <property type="entry name" value="WH_DNA-bd_sf"/>
</dbReference>
<dbReference type="Gene3D" id="1.10.10.10">
    <property type="entry name" value="Winged helix-like DNA-binding domain superfamily/Winged helix DNA-binding domain"/>
    <property type="match status" value="1"/>
</dbReference>
<keyword evidence="3 6" id="KW-0238">DNA-binding</keyword>
<organism evidence="6 7">
    <name type="scientific">Celeribacter halophilus</name>
    <dbReference type="NCBI Taxonomy" id="576117"/>
    <lineage>
        <taxon>Bacteria</taxon>
        <taxon>Pseudomonadati</taxon>
        <taxon>Pseudomonadota</taxon>
        <taxon>Alphaproteobacteria</taxon>
        <taxon>Rhodobacterales</taxon>
        <taxon>Roseobacteraceae</taxon>
        <taxon>Celeribacter</taxon>
    </lineage>
</organism>
<dbReference type="PANTHER" id="PTHR30537:SF3">
    <property type="entry name" value="TRANSCRIPTIONAL REGULATORY PROTEIN"/>
    <property type="match status" value="1"/>
</dbReference>
<dbReference type="Gene3D" id="3.40.190.290">
    <property type="match status" value="1"/>
</dbReference>
<dbReference type="Pfam" id="PF03466">
    <property type="entry name" value="LysR_substrate"/>
    <property type="match status" value="1"/>
</dbReference>
<dbReference type="GO" id="GO:0043565">
    <property type="term" value="F:sequence-specific DNA binding"/>
    <property type="evidence" value="ECO:0007669"/>
    <property type="project" value="TreeGrafter"/>
</dbReference>
<keyword evidence="4" id="KW-0804">Transcription</keyword>
<evidence type="ECO:0000313" key="6">
    <source>
        <dbReference type="EMBL" id="SFJ23332.1"/>
    </source>
</evidence>
<dbReference type="InterPro" id="IPR000847">
    <property type="entry name" value="LysR_HTH_N"/>
</dbReference>
<gene>
    <name evidence="6" type="ORF">SAMN04488138_1036</name>
</gene>
<dbReference type="OrthoDB" id="7768317at2"/>
<evidence type="ECO:0000256" key="2">
    <source>
        <dbReference type="ARBA" id="ARBA00023015"/>
    </source>
</evidence>
<comment type="similarity">
    <text evidence="1">Belongs to the LysR transcriptional regulatory family.</text>
</comment>
<accession>A0A1I3PP98</accession>
<dbReference type="AlphaFoldDB" id="A0A1I3PP98"/>
<evidence type="ECO:0000256" key="1">
    <source>
        <dbReference type="ARBA" id="ARBA00009437"/>
    </source>
</evidence>
<protein>
    <submittedName>
        <fullName evidence="6">DNA-binding transcriptional regulator, LysR family</fullName>
    </submittedName>
</protein>
<dbReference type="GeneID" id="98664110"/>
<evidence type="ECO:0000259" key="5">
    <source>
        <dbReference type="PROSITE" id="PS50931"/>
    </source>
</evidence>
<proteinExistence type="inferred from homology"/>
<dbReference type="STRING" id="576117.SAMN04488138_1036"/>
<evidence type="ECO:0000313" key="7">
    <source>
        <dbReference type="Proteomes" id="UP000183299"/>
    </source>
</evidence>
<keyword evidence="7" id="KW-1185">Reference proteome</keyword>
<dbReference type="RefSeq" id="WP_066603813.1">
    <property type="nucleotide sequence ID" value="NZ_FORY01000003.1"/>
</dbReference>
<name>A0A1I3PP98_9RHOB</name>
<sequence length="293" mass="31902">MLQKPNWDDYRFVLAVARSGSVSGAARELGVNHATVLRRVAAIEKHLDVELFDKSVRGYEISPEKLRLIEAAREVEAAVGAVERMAQAGEAPLAGIIRVTSTHTFCHSVLPAILSRLTAQEEGLSFELLSANGLMDASRLHADVTVRPTYKLPDDLHGDIAAQMGFDFYARGADVPEECWLGLSGPIGRSHPGQKLREELERRHVRFMAASDSFLTLRALAEEGMGRVMLPKFLGNASDNLVKVTPVLDVPPVPIYVASHVDLADAPRLRQARARIALALEAEEAMLLGGVLS</sequence>
<keyword evidence="2" id="KW-0805">Transcription regulation</keyword>
<dbReference type="InterPro" id="IPR036388">
    <property type="entry name" value="WH-like_DNA-bd_sf"/>
</dbReference>
<dbReference type="InterPro" id="IPR058163">
    <property type="entry name" value="LysR-type_TF_proteobact-type"/>
</dbReference>
<feature type="domain" description="HTH lysR-type" evidence="5">
    <location>
        <begin position="5"/>
        <end position="62"/>
    </location>
</feature>
<evidence type="ECO:0000256" key="4">
    <source>
        <dbReference type="ARBA" id="ARBA00023163"/>
    </source>
</evidence>
<dbReference type="SUPFAM" id="SSF46785">
    <property type="entry name" value="Winged helix' DNA-binding domain"/>
    <property type="match status" value="1"/>
</dbReference>
<dbReference type="InterPro" id="IPR005119">
    <property type="entry name" value="LysR_subst-bd"/>
</dbReference>
<evidence type="ECO:0000256" key="3">
    <source>
        <dbReference type="ARBA" id="ARBA00023125"/>
    </source>
</evidence>
<dbReference type="SUPFAM" id="SSF53850">
    <property type="entry name" value="Periplasmic binding protein-like II"/>
    <property type="match status" value="1"/>
</dbReference>
<dbReference type="Proteomes" id="UP000183299">
    <property type="component" value="Unassembled WGS sequence"/>
</dbReference>
<dbReference type="GO" id="GO:0003700">
    <property type="term" value="F:DNA-binding transcription factor activity"/>
    <property type="evidence" value="ECO:0007669"/>
    <property type="project" value="InterPro"/>
</dbReference>
<dbReference type="Pfam" id="PF00126">
    <property type="entry name" value="HTH_1"/>
    <property type="match status" value="1"/>
</dbReference>
<dbReference type="GO" id="GO:0006351">
    <property type="term" value="P:DNA-templated transcription"/>
    <property type="evidence" value="ECO:0007669"/>
    <property type="project" value="TreeGrafter"/>
</dbReference>
<reference evidence="6 7" key="1">
    <citation type="submission" date="2016-10" db="EMBL/GenBank/DDBJ databases">
        <authorList>
            <person name="de Groot N.N."/>
        </authorList>
    </citation>
    <scope>NUCLEOTIDE SEQUENCE [LARGE SCALE GENOMIC DNA]</scope>
    <source>
        <strain evidence="6 7">CGMCC 1.8891</strain>
    </source>
</reference>